<protein>
    <recommendedName>
        <fullName evidence="2">Activator of Hsp90 ATPase AHSA1-like N-terminal domain-containing protein</fullName>
    </recommendedName>
</protein>
<name>A0A0H5QZ90_9EUKA</name>
<sequence>MTDGSPDRASADDSADPKPSSYYFFKSTPVEVAQKFAPQRVEVHVENSVAADGTSVWNKGNTWEERDLSSWASETISSLLMSVKIPCAASDNLAFKSVETTKSHATIVFVRGKKRHGYEIGVLAKWSGMVGGKVVEGKVEFPDVEDDTGADEDFTANVSAVAADTEHECARMAVRKVLPALQSQLHQFDTLFRQK</sequence>
<evidence type="ECO:0000256" key="1">
    <source>
        <dbReference type="ARBA" id="ARBA00006817"/>
    </source>
</evidence>
<dbReference type="InterPro" id="IPR015310">
    <property type="entry name" value="AHSA1-like_N"/>
</dbReference>
<dbReference type="GO" id="GO:0051087">
    <property type="term" value="F:protein-folding chaperone binding"/>
    <property type="evidence" value="ECO:0007669"/>
    <property type="project" value="InterPro"/>
</dbReference>
<dbReference type="EMBL" id="HACM01006584">
    <property type="protein sequence ID" value="CRZ07026.1"/>
    <property type="molecule type" value="Transcribed_RNA"/>
</dbReference>
<dbReference type="GO" id="GO:0001671">
    <property type="term" value="F:ATPase activator activity"/>
    <property type="evidence" value="ECO:0007669"/>
    <property type="project" value="InterPro"/>
</dbReference>
<dbReference type="InterPro" id="IPR036338">
    <property type="entry name" value="Aha1"/>
</dbReference>
<dbReference type="SMART" id="SM01000">
    <property type="entry name" value="Aha1_N"/>
    <property type="match status" value="1"/>
</dbReference>
<dbReference type="Gene3D" id="3.15.10.20">
    <property type="entry name" value="Activator of Hsp90 ATPase Aha1, N-terminal domain"/>
    <property type="match status" value="1"/>
</dbReference>
<dbReference type="Pfam" id="PF09229">
    <property type="entry name" value="Aha1_N"/>
    <property type="match status" value="1"/>
</dbReference>
<feature type="domain" description="Activator of Hsp90 ATPase AHSA1-like N-terminal" evidence="2">
    <location>
        <begin position="65"/>
        <end position="193"/>
    </location>
</feature>
<dbReference type="PANTHER" id="PTHR13009">
    <property type="entry name" value="HEAT SHOCK PROTEIN 90 HSP90 CO-CHAPERONE AHA-1"/>
    <property type="match status" value="1"/>
</dbReference>
<dbReference type="SUPFAM" id="SSF103111">
    <property type="entry name" value="Activator of Hsp90 ATPase, Aha1"/>
    <property type="match status" value="1"/>
</dbReference>
<accession>A0A0H5QZ90</accession>
<proteinExistence type="inferred from homology"/>
<organism evidence="3">
    <name type="scientific">Spongospora subterranea</name>
    <dbReference type="NCBI Taxonomy" id="70186"/>
    <lineage>
        <taxon>Eukaryota</taxon>
        <taxon>Sar</taxon>
        <taxon>Rhizaria</taxon>
        <taxon>Endomyxa</taxon>
        <taxon>Phytomyxea</taxon>
        <taxon>Plasmodiophorida</taxon>
        <taxon>Plasmodiophoridae</taxon>
        <taxon>Spongospora</taxon>
    </lineage>
</organism>
<reference evidence="3" key="1">
    <citation type="submission" date="2015-04" db="EMBL/GenBank/DDBJ databases">
        <title>The genome sequence of the plant pathogenic Rhizarian Plasmodiophora brassicae reveals insights in its biotrophic life cycle and the origin of chitin synthesis.</title>
        <authorList>
            <person name="Schwelm A."/>
            <person name="Fogelqvist J."/>
            <person name="Knaust A."/>
            <person name="Julke S."/>
            <person name="Lilja T."/>
            <person name="Dhandapani V."/>
            <person name="Bonilla-Rosso G."/>
            <person name="Karlsson M."/>
            <person name="Shevchenko A."/>
            <person name="Choi S.R."/>
            <person name="Kim H.G."/>
            <person name="Park J.Y."/>
            <person name="Lim Y.P."/>
            <person name="Ludwig-Muller J."/>
            <person name="Dixelius C."/>
        </authorList>
    </citation>
    <scope>NUCLEOTIDE SEQUENCE</scope>
    <source>
        <tissue evidence="3">Potato root galls</tissue>
    </source>
</reference>
<evidence type="ECO:0000313" key="3">
    <source>
        <dbReference type="EMBL" id="CRZ07026.1"/>
    </source>
</evidence>
<dbReference type="AlphaFoldDB" id="A0A0H5QZ90"/>
<evidence type="ECO:0000259" key="2">
    <source>
        <dbReference type="SMART" id="SM01000"/>
    </source>
</evidence>
<comment type="similarity">
    <text evidence="1">Belongs to the AHA1 family.</text>
</comment>